<evidence type="ECO:0000256" key="5">
    <source>
        <dbReference type="ARBA" id="ARBA00022723"/>
    </source>
</evidence>
<keyword evidence="6" id="KW-0378">Hydrolase</keyword>
<reference evidence="9 10" key="1">
    <citation type="submission" date="2015-12" db="EMBL/GenBank/DDBJ databases">
        <title>The genome of Folsomia candida.</title>
        <authorList>
            <person name="Faddeeva A."/>
            <person name="Derks M.F."/>
            <person name="Anvar Y."/>
            <person name="Smit S."/>
            <person name="Van Straalen N."/>
            <person name="Roelofs D."/>
        </authorList>
    </citation>
    <scope>NUCLEOTIDE SEQUENCE [LARGE SCALE GENOMIC DNA]</scope>
    <source>
        <strain evidence="9 10">VU population</strain>
        <tissue evidence="9">Whole body</tissue>
    </source>
</reference>
<keyword evidence="4" id="KW-0540">Nuclease</keyword>
<dbReference type="EMBL" id="LNIX01000035">
    <property type="protein sequence ID" value="OXA40103.1"/>
    <property type="molecule type" value="Genomic_DNA"/>
</dbReference>
<evidence type="ECO:0000256" key="4">
    <source>
        <dbReference type="ARBA" id="ARBA00022722"/>
    </source>
</evidence>
<accession>A0A226D4J4</accession>
<dbReference type="PANTHER" id="PTHR22930">
    <property type="match status" value="1"/>
</dbReference>
<dbReference type="GO" id="GO:0016787">
    <property type="term" value="F:hydrolase activity"/>
    <property type="evidence" value="ECO:0007669"/>
    <property type="project" value="UniProtKB-KW"/>
</dbReference>
<dbReference type="Pfam" id="PF13359">
    <property type="entry name" value="DDE_Tnp_4"/>
    <property type="match status" value="1"/>
</dbReference>
<keyword evidence="10" id="KW-1185">Reference proteome</keyword>
<evidence type="ECO:0000256" key="7">
    <source>
        <dbReference type="ARBA" id="ARBA00023242"/>
    </source>
</evidence>
<proteinExistence type="inferred from homology"/>
<dbReference type="InterPro" id="IPR045249">
    <property type="entry name" value="HARBI1-like"/>
</dbReference>
<evidence type="ECO:0000256" key="3">
    <source>
        <dbReference type="ARBA" id="ARBA00006958"/>
    </source>
</evidence>
<dbReference type="OrthoDB" id="1681765at2759"/>
<name>A0A226D4J4_FOLCA</name>
<evidence type="ECO:0000259" key="8">
    <source>
        <dbReference type="Pfam" id="PF13359"/>
    </source>
</evidence>
<protein>
    <submittedName>
        <fullName evidence="9">Putative nuclease HARBI1</fullName>
    </submittedName>
</protein>
<comment type="cofactor">
    <cofactor evidence="1">
        <name>a divalent metal cation</name>
        <dbReference type="ChEBI" id="CHEBI:60240"/>
    </cofactor>
</comment>
<organism evidence="9 10">
    <name type="scientific">Folsomia candida</name>
    <name type="common">Springtail</name>
    <dbReference type="NCBI Taxonomy" id="158441"/>
    <lineage>
        <taxon>Eukaryota</taxon>
        <taxon>Metazoa</taxon>
        <taxon>Ecdysozoa</taxon>
        <taxon>Arthropoda</taxon>
        <taxon>Hexapoda</taxon>
        <taxon>Collembola</taxon>
        <taxon>Entomobryomorpha</taxon>
        <taxon>Isotomoidea</taxon>
        <taxon>Isotomidae</taxon>
        <taxon>Proisotominae</taxon>
        <taxon>Folsomia</taxon>
    </lineage>
</organism>
<keyword evidence="5" id="KW-0479">Metal-binding</keyword>
<evidence type="ECO:0000256" key="6">
    <source>
        <dbReference type="ARBA" id="ARBA00022801"/>
    </source>
</evidence>
<comment type="caution">
    <text evidence="9">The sequence shown here is derived from an EMBL/GenBank/DDBJ whole genome shotgun (WGS) entry which is preliminary data.</text>
</comment>
<dbReference type="GO" id="GO:0005634">
    <property type="term" value="C:nucleus"/>
    <property type="evidence" value="ECO:0007669"/>
    <property type="project" value="UniProtKB-SubCell"/>
</dbReference>
<dbReference type="InterPro" id="IPR027806">
    <property type="entry name" value="HARBI1_dom"/>
</dbReference>
<dbReference type="GO" id="GO:0004518">
    <property type="term" value="F:nuclease activity"/>
    <property type="evidence" value="ECO:0007669"/>
    <property type="project" value="UniProtKB-KW"/>
</dbReference>
<evidence type="ECO:0000256" key="1">
    <source>
        <dbReference type="ARBA" id="ARBA00001968"/>
    </source>
</evidence>
<feature type="domain" description="DDE Tnp4" evidence="8">
    <location>
        <begin position="166"/>
        <end position="317"/>
    </location>
</feature>
<comment type="subcellular location">
    <subcellularLocation>
        <location evidence="2">Nucleus</location>
    </subcellularLocation>
</comment>
<dbReference type="PANTHER" id="PTHR22930:SF269">
    <property type="entry name" value="NUCLEASE HARBI1-LIKE PROTEIN"/>
    <property type="match status" value="1"/>
</dbReference>
<dbReference type="GO" id="GO:0046872">
    <property type="term" value="F:metal ion binding"/>
    <property type="evidence" value="ECO:0007669"/>
    <property type="project" value="UniProtKB-KW"/>
</dbReference>
<gene>
    <name evidence="9" type="ORF">Fcan01_25162</name>
</gene>
<dbReference type="OMA" id="VERCENM"/>
<dbReference type="AlphaFoldDB" id="A0A226D4J4"/>
<comment type="similarity">
    <text evidence="3">Belongs to the HARBI1 family.</text>
</comment>
<evidence type="ECO:0000256" key="2">
    <source>
        <dbReference type="ARBA" id="ARBA00004123"/>
    </source>
</evidence>
<keyword evidence="7" id="KW-0539">Nucleus</keyword>
<evidence type="ECO:0000313" key="9">
    <source>
        <dbReference type="EMBL" id="OXA40103.1"/>
    </source>
</evidence>
<sequence length="397" mass="44801">MINTRVLVRILLVQRLRKKLARKKRSCYVRQLFMTRNCNGELQLVKDLRDDPLYHFRYFRMTKDNFDFLLGSIKKDIAHKGTHARPISPLERLAITYLASGNSQVSLAMSYRVSPSSVCLIIRETLTAIIKTLQSTYLPQPTQETWTASEARYRLLWNFPHAVGAIDGKHIRVKLPPASGSLYYNYKGFYSIALLAIANADFQFQAVDIGAFGSESDEAGQFGIPQPKPVSATGPTLPHVILGDDAFPLQNHIMKPFKGNFLSQENTTFNYRLSRARMTAENSFGILAARWKIFHSVIEAALNLAKSIIMASVLLHNFLTSQSDFNNISADRVENGVMIEGSWRQTVLGDRGMINIPQQGSNNYSRNAAQVRDDFTEYFMSNEGRVGWQDAHVNAGR</sequence>
<evidence type="ECO:0000313" key="10">
    <source>
        <dbReference type="Proteomes" id="UP000198287"/>
    </source>
</evidence>
<dbReference type="Proteomes" id="UP000198287">
    <property type="component" value="Unassembled WGS sequence"/>
</dbReference>